<dbReference type="EMBL" id="KN847336">
    <property type="protein sequence ID" value="KIW42178.1"/>
    <property type="molecule type" value="Genomic_DNA"/>
</dbReference>
<protein>
    <recommendedName>
        <fullName evidence="9">DNA-directed RNA polymerase I subunit RPA49</fullName>
    </recommendedName>
</protein>
<dbReference type="GO" id="GO:0005730">
    <property type="term" value="C:nucleolus"/>
    <property type="evidence" value="ECO:0007669"/>
    <property type="project" value="UniProtKB-SubCell"/>
</dbReference>
<evidence type="ECO:0008006" key="9">
    <source>
        <dbReference type="Google" id="ProtNLM"/>
    </source>
</evidence>
<feature type="region of interest" description="Disordered" evidence="6">
    <location>
        <begin position="121"/>
        <end position="153"/>
    </location>
</feature>
<dbReference type="RefSeq" id="XP_016262394.1">
    <property type="nucleotide sequence ID" value="XM_016406790.1"/>
</dbReference>
<dbReference type="HOGENOM" id="CLU_034953_1_1_1"/>
<name>A0A0D2DGP4_9EURO</name>
<dbReference type="STRING" id="215243.A0A0D2DGP4"/>
<keyword evidence="8" id="KW-1185">Reference proteome</keyword>
<feature type="region of interest" description="Disordered" evidence="6">
    <location>
        <begin position="1"/>
        <end position="41"/>
    </location>
</feature>
<comment type="subcellular location">
    <subcellularLocation>
        <location evidence="1">Nucleus</location>
        <location evidence="1">Nucleolus</location>
    </subcellularLocation>
</comment>
<reference evidence="7 8" key="1">
    <citation type="submission" date="2015-01" db="EMBL/GenBank/DDBJ databases">
        <title>The Genome Sequence of Exophiala oligosperma CBS72588.</title>
        <authorList>
            <consortium name="The Broad Institute Genomics Platform"/>
            <person name="Cuomo C."/>
            <person name="de Hoog S."/>
            <person name="Gorbushina A."/>
            <person name="Stielow B."/>
            <person name="Teixiera M."/>
            <person name="Abouelleil A."/>
            <person name="Chapman S.B."/>
            <person name="Priest M."/>
            <person name="Young S.K."/>
            <person name="Wortman J."/>
            <person name="Nusbaum C."/>
            <person name="Birren B."/>
        </authorList>
    </citation>
    <scope>NUCLEOTIDE SEQUENCE [LARGE SCALE GENOMIC DNA]</scope>
    <source>
        <strain evidence="7 8">CBS 72588</strain>
    </source>
</reference>
<dbReference type="GO" id="GO:0003677">
    <property type="term" value="F:DNA binding"/>
    <property type="evidence" value="ECO:0007669"/>
    <property type="project" value="InterPro"/>
</dbReference>
<keyword evidence="3" id="KW-0240">DNA-directed RNA polymerase</keyword>
<evidence type="ECO:0000256" key="1">
    <source>
        <dbReference type="ARBA" id="ARBA00004604"/>
    </source>
</evidence>
<dbReference type="InterPro" id="IPR009668">
    <property type="entry name" value="RNA_pol-assoc_fac_A49-like"/>
</dbReference>
<evidence type="ECO:0000256" key="4">
    <source>
        <dbReference type="ARBA" id="ARBA00023163"/>
    </source>
</evidence>
<organism evidence="7 8">
    <name type="scientific">Exophiala oligosperma</name>
    <dbReference type="NCBI Taxonomy" id="215243"/>
    <lineage>
        <taxon>Eukaryota</taxon>
        <taxon>Fungi</taxon>
        <taxon>Dikarya</taxon>
        <taxon>Ascomycota</taxon>
        <taxon>Pezizomycotina</taxon>
        <taxon>Eurotiomycetes</taxon>
        <taxon>Chaetothyriomycetidae</taxon>
        <taxon>Chaetothyriales</taxon>
        <taxon>Herpotrichiellaceae</taxon>
        <taxon>Exophiala</taxon>
    </lineage>
</organism>
<evidence type="ECO:0000256" key="2">
    <source>
        <dbReference type="ARBA" id="ARBA00009430"/>
    </source>
</evidence>
<dbReference type="AlphaFoldDB" id="A0A0D2DGP4"/>
<dbReference type="Proteomes" id="UP000053342">
    <property type="component" value="Unassembled WGS sequence"/>
</dbReference>
<dbReference type="GeneID" id="27357824"/>
<comment type="similarity">
    <text evidence="2">Belongs to the eukaryotic RPA49/POLR1E RNA polymerase subunit family.</text>
</comment>
<feature type="compositionally biased region" description="Polar residues" evidence="6">
    <location>
        <begin position="141"/>
        <end position="151"/>
    </location>
</feature>
<evidence type="ECO:0000256" key="3">
    <source>
        <dbReference type="ARBA" id="ARBA00022478"/>
    </source>
</evidence>
<evidence type="ECO:0000313" key="7">
    <source>
        <dbReference type="EMBL" id="KIW42178.1"/>
    </source>
</evidence>
<dbReference type="OrthoDB" id="532500at2759"/>
<evidence type="ECO:0000256" key="6">
    <source>
        <dbReference type="SAM" id="MobiDB-lite"/>
    </source>
</evidence>
<dbReference type="Pfam" id="PF06870">
    <property type="entry name" value="RNA_pol_I_A49"/>
    <property type="match status" value="1"/>
</dbReference>
<proteinExistence type="inferred from homology"/>
<dbReference type="VEuPathDB" id="FungiDB:PV06_05750"/>
<keyword evidence="4" id="KW-0804">Transcription</keyword>
<evidence type="ECO:0000313" key="8">
    <source>
        <dbReference type="Proteomes" id="UP000053342"/>
    </source>
</evidence>
<dbReference type="GO" id="GO:0000428">
    <property type="term" value="C:DNA-directed RNA polymerase complex"/>
    <property type="evidence" value="ECO:0007669"/>
    <property type="project" value="UniProtKB-KW"/>
</dbReference>
<evidence type="ECO:0000256" key="5">
    <source>
        <dbReference type="ARBA" id="ARBA00023242"/>
    </source>
</evidence>
<keyword evidence="5" id="KW-0539">Nucleus</keyword>
<sequence>MAVKEKKRKASAQDGERPAKKAQTNTVKVKHVSGADDAQPVVAHSPGVFLPSDLNFDAYSKKGSGRSSLLLHSSSHPTIDHLATESKTTSVADKHTKHYIAVFDPSSNKLSVIPAKKMTVRSSVRQAAPDESADTSDAEAQLSQPASSSRAALTEAFGTKKSRKAVASMAENRLLARAEDDDPLSTAILSSIKEEDAPVLSAAADRSNKPLPPADLTTDEIKDVYPLSVLVHPGPAHTTLSQMRIQPWIDRISASKEINSRFRYVAHRVKPLTALHIDQQNEHTLLPLQLLHYITILLELYVYVSRLPPRRTIPQPEKWPESTISDTHLGSAFLSKLLHAFFPNSLPTAHARTLLTTTILALTLHIPPPKWTPGADVNVLVTEPSDIGLDLALQPAEVGKYYRELGCRMETLTDNELTKYGWEKVGKGKKATDEDGAGGVKKPRFAKLRFPVEFPKISAGRPSRR</sequence>
<gene>
    <name evidence="7" type="ORF">PV06_05750</name>
</gene>
<dbReference type="GO" id="GO:0006351">
    <property type="term" value="P:DNA-templated transcription"/>
    <property type="evidence" value="ECO:0007669"/>
    <property type="project" value="InterPro"/>
</dbReference>
<dbReference type="PANTHER" id="PTHR14440">
    <property type="entry name" value="DNA-DIRECTED RNA POLYMERASE I SUBUNIT RPA49"/>
    <property type="match status" value="1"/>
</dbReference>
<accession>A0A0D2DGP4</accession>
<feature type="compositionally biased region" description="Basic residues" evidence="6">
    <location>
        <begin position="1"/>
        <end position="10"/>
    </location>
</feature>